<dbReference type="GO" id="GO:0016765">
    <property type="term" value="F:transferase activity, transferring alkyl or aryl (other than methyl) groups"/>
    <property type="evidence" value="ECO:0007669"/>
    <property type="project" value="InterPro"/>
</dbReference>
<dbReference type="Pfam" id="PF01040">
    <property type="entry name" value="UbiA"/>
    <property type="match status" value="1"/>
</dbReference>
<dbReference type="AlphaFoldDB" id="A0A0S8JX61"/>
<dbReference type="PANTHER" id="PTHR42723:SF1">
    <property type="entry name" value="CHLOROPHYLL SYNTHASE, CHLOROPLASTIC"/>
    <property type="match status" value="1"/>
</dbReference>
<feature type="transmembrane region" description="Helical" evidence="5">
    <location>
        <begin position="107"/>
        <end position="126"/>
    </location>
</feature>
<evidence type="ECO:0000256" key="4">
    <source>
        <dbReference type="ARBA" id="ARBA00023136"/>
    </source>
</evidence>
<dbReference type="Proteomes" id="UP000050975">
    <property type="component" value="Unassembled WGS sequence"/>
</dbReference>
<dbReference type="InterPro" id="IPR050475">
    <property type="entry name" value="Prenyltransferase_related"/>
</dbReference>
<feature type="transmembrane region" description="Helical" evidence="5">
    <location>
        <begin position="199"/>
        <end position="224"/>
    </location>
</feature>
<comment type="subcellular location">
    <subcellularLocation>
        <location evidence="1">Membrane</location>
        <topology evidence="1">Multi-pass membrane protein</topology>
    </subcellularLocation>
</comment>
<dbReference type="InterPro" id="IPR044878">
    <property type="entry name" value="UbiA_sf"/>
</dbReference>
<dbReference type="PANTHER" id="PTHR42723">
    <property type="entry name" value="CHLOROPHYLL SYNTHASE"/>
    <property type="match status" value="1"/>
</dbReference>
<dbReference type="Gene3D" id="1.10.357.140">
    <property type="entry name" value="UbiA prenyltransferase"/>
    <property type="match status" value="1"/>
</dbReference>
<protein>
    <recommendedName>
        <fullName evidence="8">Prenyltransferase</fullName>
    </recommendedName>
</protein>
<evidence type="ECO:0000313" key="7">
    <source>
        <dbReference type="Proteomes" id="UP000050975"/>
    </source>
</evidence>
<evidence type="ECO:0000256" key="5">
    <source>
        <dbReference type="SAM" id="Phobius"/>
    </source>
</evidence>
<accession>A0A0S8JX61</accession>
<feature type="transmembrane region" description="Helical" evidence="5">
    <location>
        <begin position="138"/>
        <end position="156"/>
    </location>
</feature>
<feature type="transmembrane region" description="Helical" evidence="5">
    <location>
        <begin position="12"/>
        <end position="32"/>
    </location>
</feature>
<keyword evidence="4 5" id="KW-0472">Membrane</keyword>
<dbReference type="GO" id="GO:0016020">
    <property type="term" value="C:membrane"/>
    <property type="evidence" value="ECO:0007669"/>
    <property type="project" value="UniProtKB-SubCell"/>
</dbReference>
<evidence type="ECO:0000313" key="6">
    <source>
        <dbReference type="EMBL" id="KPL14152.1"/>
    </source>
</evidence>
<name>A0A0S8JX61_UNCW3</name>
<reference evidence="6 7" key="1">
    <citation type="journal article" date="2015" name="Microbiome">
        <title>Genomic resolution of linkages in carbon, nitrogen, and sulfur cycling among widespread estuary sediment bacteria.</title>
        <authorList>
            <person name="Baker B.J."/>
            <person name="Lazar C.S."/>
            <person name="Teske A.P."/>
            <person name="Dick G.J."/>
        </authorList>
    </citation>
    <scope>NUCLEOTIDE SEQUENCE [LARGE SCALE GENOMIC DNA]</scope>
    <source>
        <strain evidence="6">SM1_77</strain>
    </source>
</reference>
<evidence type="ECO:0000256" key="1">
    <source>
        <dbReference type="ARBA" id="ARBA00004141"/>
    </source>
</evidence>
<sequence>MSRSNPFDYFFILRPLILIPAWNFLLIGSFLASRQGRLTIGLVWGLVIYTCVLGGVYILNQIMDVETDRLNKKLFILSSGYVAIKAAYIEMVVLWLLAIVLSIRFGSVFILFIGISILMGVMYSLPPAKLKGKPVLDTLSNGVGYGMINFAVGWLLLREFDWAMFGQFLPYFLSISAVFINTTIVDIDGDRKANEITTGVFLGARFAHVVSTLIMAGAIISAYIQRDFICLIPAVAS</sequence>
<comment type="caution">
    <text evidence="6">The sequence shown here is derived from an EMBL/GenBank/DDBJ whole genome shotgun (WGS) entry which is preliminary data.</text>
</comment>
<evidence type="ECO:0000256" key="3">
    <source>
        <dbReference type="ARBA" id="ARBA00022989"/>
    </source>
</evidence>
<dbReference type="InterPro" id="IPR000537">
    <property type="entry name" value="UbiA_prenyltransferase"/>
</dbReference>
<feature type="transmembrane region" description="Helical" evidence="5">
    <location>
        <begin position="80"/>
        <end position="101"/>
    </location>
</feature>
<feature type="transmembrane region" description="Helical" evidence="5">
    <location>
        <begin position="38"/>
        <end position="59"/>
    </location>
</feature>
<gene>
    <name evidence="6" type="ORF">AMJ74_03970</name>
</gene>
<dbReference type="EMBL" id="LJVE01000064">
    <property type="protein sequence ID" value="KPL14152.1"/>
    <property type="molecule type" value="Genomic_DNA"/>
</dbReference>
<feature type="non-terminal residue" evidence="6">
    <location>
        <position position="237"/>
    </location>
</feature>
<organism evidence="6 7">
    <name type="scientific">candidate division WOR_3 bacterium SM1_77</name>
    <dbReference type="NCBI Taxonomy" id="1703778"/>
    <lineage>
        <taxon>Bacteria</taxon>
        <taxon>Bacteria division WOR-3</taxon>
    </lineage>
</organism>
<proteinExistence type="predicted"/>
<evidence type="ECO:0000256" key="2">
    <source>
        <dbReference type="ARBA" id="ARBA00022692"/>
    </source>
</evidence>
<feature type="transmembrane region" description="Helical" evidence="5">
    <location>
        <begin position="168"/>
        <end position="187"/>
    </location>
</feature>
<evidence type="ECO:0008006" key="8">
    <source>
        <dbReference type="Google" id="ProtNLM"/>
    </source>
</evidence>
<keyword evidence="3 5" id="KW-1133">Transmembrane helix</keyword>
<keyword evidence="2 5" id="KW-0812">Transmembrane</keyword>